<dbReference type="Proteomes" id="UP000236630">
    <property type="component" value="Unassembled WGS sequence"/>
</dbReference>
<dbReference type="EMBL" id="BDQV01000484">
    <property type="protein sequence ID" value="GAY65474.1"/>
    <property type="molecule type" value="Genomic_DNA"/>
</dbReference>
<dbReference type="InterPro" id="IPR004839">
    <property type="entry name" value="Aminotransferase_I/II_large"/>
</dbReference>
<evidence type="ECO:0000256" key="1">
    <source>
        <dbReference type="ARBA" id="ARBA00001933"/>
    </source>
</evidence>
<dbReference type="InterPro" id="IPR015424">
    <property type="entry name" value="PyrdxlP-dep_Trfase"/>
</dbReference>
<dbReference type="CDD" id="cd00609">
    <property type="entry name" value="AAT_like"/>
    <property type="match status" value="2"/>
</dbReference>
<evidence type="ECO:0000313" key="6">
    <source>
        <dbReference type="Proteomes" id="UP000236630"/>
    </source>
</evidence>
<dbReference type="SUPFAM" id="SSF53383">
    <property type="entry name" value="PLP-dependent transferases"/>
    <property type="match status" value="2"/>
</dbReference>
<dbReference type="InterPro" id="IPR005958">
    <property type="entry name" value="TyrNic_aminoTrfase"/>
</dbReference>
<proteinExistence type="inferred from homology"/>
<comment type="cofactor">
    <cofactor evidence="1">
        <name>pyridoxal 5'-phosphate</name>
        <dbReference type="ChEBI" id="CHEBI:597326"/>
    </cofactor>
</comment>
<evidence type="ECO:0000313" key="5">
    <source>
        <dbReference type="EMBL" id="GAY65474.1"/>
    </source>
</evidence>
<dbReference type="PANTHER" id="PTHR45744">
    <property type="entry name" value="TYROSINE AMINOTRANSFERASE"/>
    <property type="match status" value="1"/>
</dbReference>
<keyword evidence="3" id="KW-0663">Pyridoxal phosphate</keyword>
<gene>
    <name evidence="5" type="ORF">CUMW_241340</name>
</gene>
<dbReference type="GO" id="GO:0006572">
    <property type="term" value="P:L-tyrosine catabolic process"/>
    <property type="evidence" value="ECO:0007669"/>
    <property type="project" value="TreeGrafter"/>
</dbReference>
<evidence type="ECO:0000256" key="2">
    <source>
        <dbReference type="ARBA" id="ARBA00007441"/>
    </source>
</evidence>
<dbReference type="Pfam" id="PF00155">
    <property type="entry name" value="Aminotran_1_2"/>
    <property type="match status" value="2"/>
</dbReference>
<dbReference type="InterPro" id="IPR015421">
    <property type="entry name" value="PyrdxlP-dep_Trfase_major"/>
</dbReference>
<dbReference type="GO" id="GO:0004838">
    <property type="term" value="F:L-tyrosine-2-oxoglutarate transaminase activity"/>
    <property type="evidence" value="ECO:0007669"/>
    <property type="project" value="TreeGrafter"/>
</dbReference>
<dbReference type="NCBIfam" id="TIGR01265">
    <property type="entry name" value="tyr_nico_aTase"/>
    <property type="match status" value="2"/>
</dbReference>
<feature type="domain" description="Aminotransferase class I/classII large" evidence="4">
    <location>
        <begin position="55"/>
        <end position="392"/>
    </location>
</feature>
<dbReference type="Gene3D" id="3.40.640.10">
    <property type="entry name" value="Type I PLP-dependent aspartate aminotransferase-like (Major domain)"/>
    <property type="match status" value="2"/>
</dbReference>
<reference evidence="5 6" key="1">
    <citation type="journal article" date="2017" name="Front. Genet.">
        <title>Draft sequencing of the heterozygous diploid genome of Satsuma (Citrus unshiu Marc.) using a hybrid assembly approach.</title>
        <authorList>
            <person name="Shimizu T."/>
            <person name="Tanizawa Y."/>
            <person name="Mochizuki T."/>
            <person name="Nagasaki H."/>
            <person name="Yoshioka T."/>
            <person name="Toyoda A."/>
            <person name="Fujiyama A."/>
            <person name="Kaminuma E."/>
            <person name="Nakamura Y."/>
        </authorList>
    </citation>
    <scope>NUCLEOTIDE SEQUENCE [LARGE SCALE GENOMIC DNA]</scope>
    <source>
        <strain evidence="6">cv. Miyagawa wase</strain>
    </source>
</reference>
<protein>
    <recommendedName>
        <fullName evidence="4">Aminotransferase class I/classII large domain-containing protein</fullName>
    </recommendedName>
</protein>
<evidence type="ECO:0000259" key="4">
    <source>
        <dbReference type="Pfam" id="PF00155"/>
    </source>
</evidence>
<accession>A0A2H5QLH5</accession>
<dbReference type="FunFam" id="3.90.1150.10:FF:000040">
    <property type="entry name" value="Tyrosine aminotransferase"/>
    <property type="match status" value="1"/>
</dbReference>
<sequence length="841" mass="93004">MIDFMPHLIKKMENGAENKWGFEDKQEHKAAPAVTVKTSLASIIDSVNKNDPRPVVPLGYGDPTAFPCFRTAVEAEDAIVDALRSGKFNCYATNSGIPPARRAIADYLSRDLPYKLSADDVYVTLGCKQAVEVILSVLARPGANVLLPRPGWPYYEGIAQRKQVEVRHFDLLPERNWEVDLDAVEALADKNTAAMVIINPGNPCGNVFTYHHLQEIAEMARKLRVMVVADEVYGHLTFGSIPYTPMGLFGSIVPVITLGSISKRWLVPGWRFGWLVTNDPNGIFQKSGIIDSIKDCLSIYSDIPTFIQGAIPQILEKTKEDFFCKLIDTLRESAEICYNGIKEIPCMSCPNKPEGSMVTMVKLNPWLLEDINDDIEFALKLAKEESVIVTPGWSGEDESLLSKAYQEALALLEVLGLSNIMESGAVKKKWGFQVKQEHITATATLTVRSALTIIKQNLKENDPRPIIPLGHGDPSAFPCFRTTPVAEDAVVDAVRSAEFNCYSPSVGILPARRAIAGYLNRDLPCKLSPDDVHLTAGCKQAIQVILTVLARPGANILLPKPGFPLYEANARHTHLEIRHFDLLPEKGWEVDLDGLEALADENTVAMVIVNPGNPCGNVFTYQHLQKIAEKARKLGIMVISDEVYDHLTFGSTPYVRMGVFGSTVPVITLGSMSKRWIVPGWRLGWLVTSDPSGILQELRIVDSIKGYLNISSGPATFVQGAVPQIFKNTKEDFFSKIVDILRDTADICYDRIKEIPCITCPRKPEGSMFVMVKLNLSLLEGISDDMEFALQLAKEESVIVLPGMAVGMKNWLRITFAIEPSALEEGLGRIKAFCQRHAKQQ</sequence>
<organism evidence="5 6">
    <name type="scientific">Citrus unshiu</name>
    <name type="common">Satsuma mandarin</name>
    <name type="synonym">Citrus nobilis var. unshiu</name>
    <dbReference type="NCBI Taxonomy" id="55188"/>
    <lineage>
        <taxon>Eukaryota</taxon>
        <taxon>Viridiplantae</taxon>
        <taxon>Streptophyta</taxon>
        <taxon>Embryophyta</taxon>
        <taxon>Tracheophyta</taxon>
        <taxon>Spermatophyta</taxon>
        <taxon>Magnoliopsida</taxon>
        <taxon>eudicotyledons</taxon>
        <taxon>Gunneridae</taxon>
        <taxon>Pentapetalae</taxon>
        <taxon>rosids</taxon>
        <taxon>malvids</taxon>
        <taxon>Sapindales</taxon>
        <taxon>Rutaceae</taxon>
        <taxon>Aurantioideae</taxon>
        <taxon>Citrus</taxon>
    </lineage>
</organism>
<dbReference type="FunFam" id="3.40.640.10:FF:000048">
    <property type="entry name" value="tyrosine aminotransferase"/>
    <property type="match status" value="2"/>
</dbReference>
<dbReference type="GO" id="GO:0030170">
    <property type="term" value="F:pyridoxal phosphate binding"/>
    <property type="evidence" value="ECO:0007669"/>
    <property type="project" value="InterPro"/>
</dbReference>
<comment type="caution">
    <text evidence="5">The sequence shown here is derived from an EMBL/GenBank/DDBJ whole genome shotgun (WGS) entry which is preliminary data.</text>
</comment>
<dbReference type="PANTHER" id="PTHR45744:SF11">
    <property type="entry name" value="TYROSINE AMINOTRANSFERASE"/>
    <property type="match status" value="1"/>
</dbReference>
<dbReference type="STRING" id="55188.A0A2H5QLH5"/>
<feature type="domain" description="Aminotransferase class I/classII large" evidence="4">
    <location>
        <begin position="466"/>
        <end position="830"/>
    </location>
</feature>
<comment type="similarity">
    <text evidence="2">Belongs to the class-I pyridoxal-phosphate-dependent aminotransferase family.</text>
</comment>
<evidence type="ECO:0000256" key="3">
    <source>
        <dbReference type="ARBA" id="ARBA00022898"/>
    </source>
</evidence>
<name>A0A2H5QLH5_CITUN</name>
<dbReference type="InterPro" id="IPR015422">
    <property type="entry name" value="PyrdxlP-dep_Trfase_small"/>
</dbReference>
<dbReference type="AlphaFoldDB" id="A0A2H5QLH5"/>
<keyword evidence="6" id="KW-1185">Reference proteome</keyword>
<dbReference type="Gene3D" id="3.90.1150.10">
    <property type="entry name" value="Aspartate Aminotransferase, domain 1"/>
    <property type="match status" value="2"/>
</dbReference>